<dbReference type="InterPro" id="IPR003406">
    <property type="entry name" value="Glyco_trans_14"/>
</dbReference>
<reference evidence="14" key="1">
    <citation type="submission" date="2017-02" db="UniProtKB">
        <authorList>
            <consortium name="WormBaseParasite"/>
        </authorList>
    </citation>
    <scope>IDENTIFICATION</scope>
</reference>
<dbReference type="EMBL" id="UYWX01003267">
    <property type="protein sequence ID" value="VDM23726.1"/>
    <property type="molecule type" value="Genomic_DNA"/>
</dbReference>
<keyword evidence="8 11" id="KW-0472">Membrane</keyword>
<evidence type="ECO:0000313" key="12">
    <source>
        <dbReference type="EMBL" id="VDM23726.1"/>
    </source>
</evidence>
<evidence type="ECO:0000256" key="3">
    <source>
        <dbReference type="ARBA" id="ARBA00022676"/>
    </source>
</evidence>
<evidence type="ECO:0000256" key="2">
    <source>
        <dbReference type="ARBA" id="ARBA00004922"/>
    </source>
</evidence>
<dbReference type="STRING" id="6205.A0A0R3WT28"/>
<evidence type="ECO:0000256" key="1">
    <source>
        <dbReference type="ARBA" id="ARBA00004606"/>
    </source>
</evidence>
<organism evidence="14">
    <name type="scientific">Hydatigena taeniaeformis</name>
    <name type="common">Feline tapeworm</name>
    <name type="synonym">Taenia taeniaeformis</name>
    <dbReference type="NCBI Taxonomy" id="6205"/>
    <lineage>
        <taxon>Eukaryota</taxon>
        <taxon>Metazoa</taxon>
        <taxon>Spiralia</taxon>
        <taxon>Lophotrochozoa</taxon>
        <taxon>Platyhelminthes</taxon>
        <taxon>Cestoda</taxon>
        <taxon>Eucestoda</taxon>
        <taxon>Cyclophyllidea</taxon>
        <taxon>Taeniidae</taxon>
        <taxon>Hydatigera</taxon>
    </lineage>
</organism>
<evidence type="ECO:0000256" key="9">
    <source>
        <dbReference type="ARBA" id="ARBA00023180"/>
    </source>
</evidence>
<dbReference type="WBParaSite" id="TTAC_0000391801-mRNA-1">
    <property type="protein sequence ID" value="TTAC_0000391801-mRNA-1"/>
    <property type="gene ID" value="TTAC_0000391801"/>
</dbReference>
<evidence type="ECO:0000256" key="8">
    <source>
        <dbReference type="ARBA" id="ARBA00023136"/>
    </source>
</evidence>
<gene>
    <name evidence="12" type="ORF">TTAC_LOCUS3903</name>
</gene>
<evidence type="ECO:0000256" key="5">
    <source>
        <dbReference type="ARBA" id="ARBA00022692"/>
    </source>
</evidence>
<evidence type="ECO:0000256" key="10">
    <source>
        <dbReference type="ARBA" id="ARBA00038150"/>
    </source>
</evidence>
<dbReference type="PANTHER" id="PTHR19297:SF191">
    <property type="entry name" value="PROTEIN XYLOSYLTRANSFERASE"/>
    <property type="match status" value="1"/>
</dbReference>
<keyword evidence="13" id="KW-1185">Reference proteome</keyword>
<reference evidence="12 13" key="2">
    <citation type="submission" date="2018-11" db="EMBL/GenBank/DDBJ databases">
        <authorList>
            <consortium name="Pathogen Informatics"/>
        </authorList>
    </citation>
    <scope>NUCLEOTIDE SEQUENCE [LARGE SCALE GENOMIC DNA]</scope>
</reference>
<comment type="similarity">
    <text evidence="10">Belongs to the glycosyltransferase 14 family.</text>
</comment>
<keyword evidence="3" id="KW-0328">Glycosyltransferase</keyword>
<evidence type="ECO:0000313" key="13">
    <source>
        <dbReference type="Proteomes" id="UP000274429"/>
    </source>
</evidence>
<evidence type="ECO:0000256" key="6">
    <source>
        <dbReference type="ARBA" id="ARBA00022968"/>
    </source>
</evidence>
<evidence type="ECO:0000256" key="7">
    <source>
        <dbReference type="ARBA" id="ARBA00022989"/>
    </source>
</evidence>
<keyword evidence="9" id="KW-0325">Glycoprotein</keyword>
<dbReference type="AlphaFoldDB" id="A0A0R3WT28"/>
<evidence type="ECO:0000256" key="11">
    <source>
        <dbReference type="SAM" id="Phobius"/>
    </source>
</evidence>
<comment type="subcellular location">
    <subcellularLocation>
        <location evidence="1">Membrane</location>
        <topology evidence="1">Single-pass type II membrane protein</topology>
    </subcellularLocation>
</comment>
<proteinExistence type="inferred from homology"/>
<dbReference type="Proteomes" id="UP000274429">
    <property type="component" value="Unassembled WGS sequence"/>
</dbReference>
<dbReference type="PANTHER" id="PTHR19297">
    <property type="entry name" value="GLYCOSYLTRANSFERASE 14 FAMILY MEMBER"/>
    <property type="match status" value="1"/>
</dbReference>
<protein>
    <submittedName>
        <fullName evidence="14">Glyco_trans_2-like domain-containing protein</fullName>
    </submittedName>
</protein>
<evidence type="ECO:0000313" key="14">
    <source>
        <dbReference type="WBParaSite" id="TTAC_0000391801-mRNA-1"/>
    </source>
</evidence>
<accession>A0A0R3WT28</accession>
<dbReference type="OrthoDB" id="2019572at2759"/>
<keyword evidence="5 11" id="KW-0812">Transmembrane</keyword>
<keyword evidence="6" id="KW-0735">Signal-anchor</keyword>
<evidence type="ECO:0000256" key="4">
    <source>
        <dbReference type="ARBA" id="ARBA00022679"/>
    </source>
</evidence>
<dbReference type="GO" id="GO:0016020">
    <property type="term" value="C:membrane"/>
    <property type="evidence" value="ECO:0007669"/>
    <property type="project" value="UniProtKB-SubCell"/>
</dbReference>
<name>A0A0R3WT28_HYDTA</name>
<keyword evidence="7 11" id="KW-1133">Transmembrane helix</keyword>
<dbReference type="Pfam" id="PF02485">
    <property type="entry name" value="Branch"/>
    <property type="match status" value="1"/>
</dbReference>
<keyword evidence="4" id="KW-0808">Transferase</keyword>
<sequence length="260" mass="29083">MVTKIGEISTAYRLPLRILVALLIVGSLVALWYYAFQTPFRKLVSSMVAFSAADIGGYEKGVALAFFGSIDSPEHKNCRLYRDRFPIKRDRDGVIDIAVTIAVYDDIRPVARIMRMIYRTNNYYCIHLNRDADHALQAAMKGLITCFDNNVELVPTNSSIALIRSGEGVLKAHLACAEQALRRNGKWKYLINIDDDEFPLRTNLETVSILQALNGANLVESFSTPSRDSLVGNKSLPLEVSRFVAYPAFHLADKLTIPIL</sequence>
<feature type="transmembrane region" description="Helical" evidence="11">
    <location>
        <begin position="16"/>
        <end position="36"/>
    </location>
</feature>
<dbReference type="GO" id="GO:0008375">
    <property type="term" value="F:acetylglucosaminyltransferase activity"/>
    <property type="evidence" value="ECO:0007669"/>
    <property type="project" value="TreeGrafter"/>
</dbReference>
<comment type="pathway">
    <text evidence="2">Protein modification; protein glycosylation.</text>
</comment>